<evidence type="ECO:0000256" key="3">
    <source>
        <dbReference type="ARBA" id="ARBA00022989"/>
    </source>
</evidence>
<keyword evidence="4 5" id="KW-0472">Membrane</keyword>
<evidence type="ECO:0000256" key="4">
    <source>
        <dbReference type="ARBA" id="ARBA00023136"/>
    </source>
</evidence>
<keyword evidence="8" id="KW-1185">Reference proteome</keyword>
<evidence type="ECO:0000256" key="1">
    <source>
        <dbReference type="ARBA" id="ARBA00004370"/>
    </source>
</evidence>
<feature type="transmembrane region" description="Helical" evidence="5">
    <location>
        <begin position="261"/>
        <end position="280"/>
    </location>
</feature>
<dbReference type="EC" id="1.-.-.-" evidence="7"/>
<feature type="transmembrane region" description="Helical" evidence="5">
    <location>
        <begin position="154"/>
        <end position="177"/>
    </location>
</feature>
<feature type="domain" description="Fatty acid hydroxylase" evidence="6">
    <location>
        <begin position="201"/>
        <end position="334"/>
    </location>
</feature>
<dbReference type="EMBL" id="JBHSKS010000015">
    <property type="protein sequence ID" value="MFC5193192.1"/>
    <property type="molecule type" value="Genomic_DNA"/>
</dbReference>
<sequence length="379" mass="43798">MDFKTNHKRLEIGEGKISGYLSIFIGVCSFLFSVSLFFPEILTTSEFREFYTEGFLQIFFLSLFFLGLGFALTSFILRKKADIAILGLVFLVGSLILNYLMPERTPGFYSTFSIGLDWLVLDIFFTAAIFIPIELFLPKHLDQSKFHPEWRTDLAYFIYSHLLVQALGIIIRTPAIISFSGLPIAEIHAAVSSIAFPLQLLIALVVSDLFQWTIHFLFHKVPFLWKFHAIHHSIKNIDWLAGSRIHFVDLILVRSFTFIPLYVLGFSTPVFLTYLVWVSIQAVLAHSNTKLNFGFLRYLLVTPQYHHWHHAADPKYYDKNFAIHFPFIDMIFGTYLEKGNEWPERTGLNEEMPTTFLGQTIHPFKSKEKIRTSSKSQDD</sequence>
<gene>
    <name evidence="7" type="ORF">ACFPIK_15580</name>
</gene>
<dbReference type="InterPro" id="IPR006694">
    <property type="entry name" value="Fatty_acid_hydroxylase"/>
</dbReference>
<reference evidence="8" key="1">
    <citation type="journal article" date="2019" name="Int. J. Syst. Evol. Microbiol.">
        <title>The Global Catalogue of Microorganisms (GCM) 10K type strain sequencing project: providing services to taxonomists for standard genome sequencing and annotation.</title>
        <authorList>
            <consortium name="The Broad Institute Genomics Platform"/>
            <consortium name="The Broad Institute Genome Sequencing Center for Infectious Disease"/>
            <person name="Wu L."/>
            <person name="Ma J."/>
        </authorList>
    </citation>
    <scope>NUCLEOTIDE SEQUENCE [LARGE SCALE GENOMIC DNA]</scope>
    <source>
        <strain evidence="8">CGMCC 1.7030</strain>
    </source>
</reference>
<proteinExistence type="predicted"/>
<protein>
    <submittedName>
        <fullName evidence="7">Sterol desaturase family protein</fullName>
        <ecNumber evidence="7">1.-.-.-</ecNumber>
    </submittedName>
</protein>
<evidence type="ECO:0000313" key="8">
    <source>
        <dbReference type="Proteomes" id="UP001596163"/>
    </source>
</evidence>
<feature type="transmembrane region" description="Helical" evidence="5">
    <location>
        <begin position="189"/>
        <end position="210"/>
    </location>
</feature>
<dbReference type="Pfam" id="PF04116">
    <property type="entry name" value="FA_hydroxylase"/>
    <property type="match status" value="1"/>
</dbReference>
<comment type="caution">
    <text evidence="7">The sequence shown here is derived from an EMBL/GenBank/DDBJ whole genome shotgun (WGS) entry which is preliminary data.</text>
</comment>
<accession>A0ABW0BZQ3</accession>
<evidence type="ECO:0000259" key="6">
    <source>
        <dbReference type="Pfam" id="PF04116"/>
    </source>
</evidence>
<dbReference type="GO" id="GO:0016491">
    <property type="term" value="F:oxidoreductase activity"/>
    <property type="evidence" value="ECO:0007669"/>
    <property type="project" value="UniProtKB-KW"/>
</dbReference>
<dbReference type="Proteomes" id="UP001596163">
    <property type="component" value="Unassembled WGS sequence"/>
</dbReference>
<evidence type="ECO:0000313" key="7">
    <source>
        <dbReference type="EMBL" id="MFC5193192.1"/>
    </source>
</evidence>
<keyword evidence="7" id="KW-0560">Oxidoreductase</keyword>
<keyword evidence="3 5" id="KW-1133">Transmembrane helix</keyword>
<name>A0ABW0BZQ3_9BACT</name>
<keyword evidence="2 5" id="KW-0812">Transmembrane</keyword>
<dbReference type="PANTHER" id="PTHR11863">
    <property type="entry name" value="STEROL DESATURASE"/>
    <property type="match status" value="1"/>
</dbReference>
<feature type="transmembrane region" description="Helical" evidence="5">
    <location>
        <begin position="83"/>
        <end position="101"/>
    </location>
</feature>
<comment type="subcellular location">
    <subcellularLocation>
        <location evidence="1">Membrane</location>
    </subcellularLocation>
</comment>
<feature type="transmembrane region" description="Helical" evidence="5">
    <location>
        <begin position="58"/>
        <end position="76"/>
    </location>
</feature>
<feature type="transmembrane region" description="Helical" evidence="5">
    <location>
        <begin position="107"/>
        <end position="133"/>
    </location>
</feature>
<organism evidence="7 8">
    <name type="scientific">Algoriphagus aquatilis</name>
    <dbReference type="NCBI Taxonomy" id="490186"/>
    <lineage>
        <taxon>Bacteria</taxon>
        <taxon>Pseudomonadati</taxon>
        <taxon>Bacteroidota</taxon>
        <taxon>Cytophagia</taxon>
        <taxon>Cytophagales</taxon>
        <taxon>Cyclobacteriaceae</taxon>
        <taxon>Algoriphagus</taxon>
    </lineage>
</organism>
<dbReference type="InterPro" id="IPR050307">
    <property type="entry name" value="Sterol_Desaturase_Related"/>
</dbReference>
<dbReference type="RefSeq" id="WP_377916911.1">
    <property type="nucleotide sequence ID" value="NZ_JBHSKS010000015.1"/>
</dbReference>
<evidence type="ECO:0000256" key="2">
    <source>
        <dbReference type="ARBA" id="ARBA00022692"/>
    </source>
</evidence>
<evidence type="ECO:0000256" key="5">
    <source>
        <dbReference type="SAM" id="Phobius"/>
    </source>
</evidence>
<feature type="transmembrane region" description="Helical" evidence="5">
    <location>
        <begin position="20"/>
        <end position="38"/>
    </location>
</feature>